<dbReference type="SUPFAM" id="SSF90123">
    <property type="entry name" value="ABC transporter transmembrane region"/>
    <property type="match status" value="1"/>
</dbReference>
<dbReference type="RefSeq" id="WP_055424662.1">
    <property type="nucleotide sequence ID" value="NZ_FCOR01000001.1"/>
</dbReference>
<dbReference type="PROSITE" id="PS50929">
    <property type="entry name" value="ABC_TM1F"/>
    <property type="match status" value="1"/>
</dbReference>
<keyword evidence="13" id="KW-1185">Reference proteome</keyword>
<evidence type="ECO:0000256" key="9">
    <source>
        <dbReference type="SAM" id="Phobius"/>
    </source>
</evidence>
<evidence type="ECO:0000256" key="8">
    <source>
        <dbReference type="ARBA" id="ARBA00023136"/>
    </source>
</evidence>
<dbReference type="GO" id="GO:0015421">
    <property type="term" value="F:ABC-type oligopeptide transporter activity"/>
    <property type="evidence" value="ECO:0007669"/>
    <property type="project" value="TreeGrafter"/>
</dbReference>
<evidence type="ECO:0000259" key="11">
    <source>
        <dbReference type="PROSITE" id="PS50929"/>
    </source>
</evidence>
<evidence type="ECO:0000256" key="2">
    <source>
        <dbReference type="ARBA" id="ARBA00022448"/>
    </source>
</evidence>
<feature type="transmembrane region" description="Helical" evidence="9">
    <location>
        <begin position="168"/>
        <end position="184"/>
    </location>
</feature>
<dbReference type="AlphaFoldDB" id="A0A0X3AMS9"/>
<dbReference type="Proteomes" id="UP000182761">
    <property type="component" value="Unassembled WGS sequence"/>
</dbReference>
<evidence type="ECO:0000256" key="4">
    <source>
        <dbReference type="ARBA" id="ARBA00022692"/>
    </source>
</evidence>
<evidence type="ECO:0000256" key="3">
    <source>
        <dbReference type="ARBA" id="ARBA00022475"/>
    </source>
</evidence>
<comment type="subcellular location">
    <subcellularLocation>
        <location evidence="1">Cell membrane</location>
        <topology evidence="1">Multi-pass membrane protein</topology>
    </subcellularLocation>
</comment>
<keyword evidence="3" id="KW-1003">Cell membrane</keyword>
<dbReference type="GO" id="GO:0005886">
    <property type="term" value="C:plasma membrane"/>
    <property type="evidence" value="ECO:0007669"/>
    <property type="project" value="UniProtKB-SubCell"/>
</dbReference>
<evidence type="ECO:0000256" key="5">
    <source>
        <dbReference type="ARBA" id="ARBA00022741"/>
    </source>
</evidence>
<organism evidence="12 13">
    <name type="scientific">Apibacter mensalis</name>
    <dbReference type="NCBI Taxonomy" id="1586267"/>
    <lineage>
        <taxon>Bacteria</taxon>
        <taxon>Pseudomonadati</taxon>
        <taxon>Bacteroidota</taxon>
        <taxon>Flavobacteriia</taxon>
        <taxon>Flavobacteriales</taxon>
        <taxon>Weeksellaceae</taxon>
        <taxon>Apibacter</taxon>
    </lineage>
</organism>
<dbReference type="PROSITE" id="PS00211">
    <property type="entry name" value="ABC_TRANSPORTER_1"/>
    <property type="match status" value="1"/>
</dbReference>
<feature type="domain" description="ABC transporter" evidence="10">
    <location>
        <begin position="343"/>
        <end position="578"/>
    </location>
</feature>
<accession>A0A0X3AMS9</accession>
<dbReference type="Gene3D" id="1.20.1560.10">
    <property type="entry name" value="ABC transporter type 1, transmembrane domain"/>
    <property type="match status" value="1"/>
</dbReference>
<dbReference type="OrthoDB" id="9780296at2"/>
<dbReference type="PANTHER" id="PTHR43394:SF1">
    <property type="entry name" value="ATP-BINDING CASSETTE SUB-FAMILY B MEMBER 10, MITOCHONDRIAL"/>
    <property type="match status" value="1"/>
</dbReference>
<dbReference type="InterPro" id="IPR039421">
    <property type="entry name" value="Type_1_exporter"/>
</dbReference>
<feature type="transmembrane region" description="Helical" evidence="9">
    <location>
        <begin position="144"/>
        <end position="162"/>
    </location>
</feature>
<dbReference type="STRING" id="1586267.GCA_001418685_00257"/>
<name>A0A0X3AMS9_9FLAO</name>
<feature type="transmembrane region" description="Helical" evidence="9">
    <location>
        <begin position="65"/>
        <end position="86"/>
    </location>
</feature>
<dbReference type="CDD" id="cd18541">
    <property type="entry name" value="ABC_6TM_TmrB_like"/>
    <property type="match status" value="1"/>
</dbReference>
<evidence type="ECO:0000256" key="1">
    <source>
        <dbReference type="ARBA" id="ARBA00004651"/>
    </source>
</evidence>
<dbReference type="SUPFAM" id="SSF52540">
    <property type="entry name" value="P-loop containing nucleoside triphosphate hydrolases"/>
    <property type="match status" value="1"/>
</dbReference>
<keyword evidence="6 12" id="KW-0067">ATP-binding</keyword>
<dbReference type="GO" id="GO:0005524">
    <property type="term" value="F:ATP binding"/>
    <property type="evidence" value="ECO:0007669"/>
    <property type="project" value="UniProtKB-KW"/>
</dbReference>
<evidence type="ECO:0000256" key="6">
    <source>
        <dbReference type="ARBA" id="ARBA00022840"/>
    </source>
</evidence>
<evidence type="ECO:0000256" key="7">
    <source>
        <dbReference type="ARBA" id="ARBA00022989"/>
    </source>
</evidence>
<keyword evidence="7 9" id="KW-1133">Transmembrane helix</keyword>
<dbReference type="Pfam" id="PF00005">
    <property type="entry name" value="ABC_tran"/>
    <property type="match status" value="1"/>
</dbReference>
<dbReference type="InterPro" id="IPR017871">
    <property type="entry name" value="ABC_transporter-like_CS"/>
</dbReference>
<dbReference type="InterPro" id="IPR027417">
    <property type="entry name" value="P-loop_NTPase"/>
</dbReference>
<keyword evidence="4 9" id="KW-0812">Transmembrane</keyword>
<keyword evidence="5" id="KW-0547">Nucleotide-binding</keyword>
<dbReference type="InterPro" id="IPR003439">
    <property type="entry name" value="ABC_transporter-like_ATP-bd"/>
</dbReference>
<sequence>MSALKTLNPYFLKHKKLLLYGVVFIILSNFLTIFPIKFIGKAINIIAHSLTSSDSLDKKQLLKQLLLYGGIIVLAPITSGIMKFYMRQTIIVASRRIEFELKNNIYKHYQTLSFSFFKKFKIGDLMNRISEDVVNVRQYLGPGIMYSANLSIMLIIILGYMLASDPIMTFYAILPLPFLSYFIYNQSTVINKKTKIVQGKQSELSSFVQDSFSGIRVIKSFTKEDYIISKYIDQSNQYRNETLSLTTTEAIFSPLMILIIGLSNLFILYIGGQRYIDGKINVGTITDFFLYLNVLIWPFTALGWVISMIRRAEASMERINDFLSVKEEIKNSNFNLYPIKGEIRFENVSYTYPNTGIQALTNLSFEIEPGETIVFMGKTGAGKSTIALLLERLIEPNSGMIYIDDQPLSEHNINIIRDKIGYVPQESFLFSDTIYNNISYGIENATLEQVEKYAKKAEIHSNIMEFKDNYQTEVGERGVTLSGGQKQRISISRALIKDPTIFLFDDSLSAVDTETEEKILSNIENDIGIKTTLIITHRVSSAKHSNRIIVLDKGKIIEMGTHSDLISNQGFYSELYKKQITQKLS</sequence>
<feature type="domain" description="ABC transmembrane type-1" evidence="11">
    <location>
        <begin position="21"/>
        <end position="311"/>
    </location>
</feature>
<protein>
    <submittedName>
        <fullName evidence="12">ATP-binding cassette, subfamily B</fullName>
    </submittedName>
</protein>
<dbReference type="FunFam" id="3.40.50.300:FF:000221">
    <property type="entry name" value="Multidrug ABC transporter ATP-binding protein"/>
    <property type="match status" value="1"/>
</dbReference>
<keyword evidence="2" id="KW-0813">Transport</keyword>
<feature type="transmembrane region" description="Helical" evidence="9">
    <location>
        <begin position="288"/>
        <end position="309"/>
    </location>
</feature>
<dbReference type="Pfam" id="PF00664">
    <property type="entry name" value="ABC_membrane"/>
    <property type="match status" value="1"/>
</dbReference>
<dbReference type="GO" id="GO:0016887">
    <property type="term" value="F:ATP hydrolysis activity"/>
    <property type="evidence" value="ECO:0007669"/>
    <property type="project" value="InterPro"/>
</dbReference>
<feature type="transmembrane region" description="Helical" evidence="9">
    <location>
        <begin position="17"/>
        <end position="36"/>
    </location>
</feature>
<keyword evidence="8 9" id="KW-0472">Membrane</keyword>
<dbReference type="InterPro" id="IPR036640">
    <property type="entry name" value="ABC1_TM_sf"/>
</dbReference>
<dbReference type="PANTHER" id="PTHR43394">
    <property type="entry name" value="ATP-DEPENDENT PERMEASE MDL1, MITOCHONDRIAL"/>
    <property type="match status" value="1"/>
</dbReference>
<dbReference type="EMBL" id="FCOR01000001">
    <property type="protein sequence ID" value="CVK15437.1"/>
    <property type="molecule type" value="Genomic_DNA"/>
</dbReference>
<dbReference type="PROSITE" id="PS50893">
    <property type="entry name" value="ABC_TRANSPORTER_2"/>
    <property type="match status" value="1"/>
</dbReference>
<dbReference type="InterPro" id="IPR011527">
    <property type="entry name" value="ABC1_TM_dom"/>
</dbReference>
<evidence type="ECO:0000313" key="12">
    <source>
        <dbReference type="EMBL" id="CVK15437.1"/>
    </source>
</evidence>
<reference evidence="12 13" key="1">
    <citation type="submission" date="2016-01" db="EMBL/GenBank/DDBJ databases">
        <authorList>
            <person name="McClelland M."/>
            <person name="Jain A."/>
            <person name="Saraogi P."/>
            <person name="Mendelson R."/>
            <person name="Westerman R."/>
            <person name="SanMiguel P."/>
            <person name="Csonka L."/>
        </authorList>
    </citation>
    <scope>NUCLEOTIDE SEQUENCE [LARGE SCALE GENOMIC DNA]</scope>
    <source>
        <strain evidence="12 13">R-53146</strain>
    </source>
</reference>
<dbReference type="Gene3D" id="3.40.50.300">
    <property type="entry name" value="P-loop containing nucleotide triphosphate hydrolases"/>
    <property type="match status" value="1"/>
</dbReference>
<proteinExistence type="predicted"/>
<evidence type="ECO:0000259" key="10">
    <source>
        <dbReference type="PROSITE" id="PS50893"/>
    </source>
</evidence>
<dbReference type="SMART" id="SM00382">
    <property type="entry name" value="AAA"/>
    <property type="match status" value="1"/>
</dbReference>
<gene>
    <name evidence="12" type="ORF">Ga0061079_101255</name>
</gene>
<feature type="transmembrane region" description="Helical" evidence="9">
    <location>
        <begin position="255"/>
        <end position="276"/>
    </location>
</feature>
<evidence type="ECO:0000313" key="13">
    <source>
        <dbReference type="Proteomes" id="UP000182761"/>
    </source>
</evidence>
<dbReference type="InterPro" id="IPR003593">
    <property type="entry name" value="AAA+_ATPase"/>
</dbReference>